<keyword evidence="10" id="KW-1185">Reference proteome</keyword>
<accession>A0A7M5XGL2</accession>
<dbReference type="GO" id="GO:0008173">
    <property type="term" value="F:RNA methyltransferase activity"/>
    <property type="evidence" value="ECO:0007669"/>
    <property type="project" value="UniProtKB-UniRule"/>
</dbReference>
<name>A0A7M5XGL2_9CNID</name>
<keyword evidence="2 6" id="KW-0489">Methyltransferase</keyword>
<protein>
    <recommendedName>
        <fullName evidence="6">RNA methyltransferase</fullName>
        <ecNumber evidence="6">2.1.1.-</ecNumber>
    </recommendedName>
</protein>
<feature type="compositionally biased region" description="Acidic residues" evidence="7">
    <location>
        <begin position="118"/>
        <end position="127"/>
    </location>
</feature>
<proteinExistence type="inferred from homology"/>
<evidence type="ECO:0000256" key="6">
    <source>
        <dbReference type="RuleBase" id="RU367087"/>
    </source>
</evidence>
<keyword evidence="3 6" id="KW-0808">Transferase</keyword>
<dbReference type="PANTHER" id="PTHR12315:SF0">
    <property type="entry name" value="7SK SNRNA METHYLPHOSPHATE CAPPING ENZYME"/>
    <property type="match status" value="1"/>
</dbReference>
<dbReference type="GO" id="GO:0017069">
    <property type="term" value="F:snRNA binding"/>
    <property type="evidence" value="ECO:0007669"/>
    <property type="project" value="TreeGrafter"/>
</dbReference>
<reference evidence="9" key="1">
    <citation type="submission" date="2021-01" db="UniProtKB">
        <authorList>
            <consortium name="EnsemblMetazoa"/>
        </authorList>
    </citation>
    <scope>IDENTIFICATION</scope>
</reference>
<evidence type="ECO:0000313" key="9">
    <source>
        <dbReference type="EnsemblMetazoa" id="CLYHEMP022593.1"/>
    </source>
</evidence>
<dbReference type="SUPFAM" id="SSF53335">
    <property type="entry name" value="S-adenosyl-L-methionine-dependent methyltransferases"/>
    <property type="match status" value="1"/>
</dbReference>
<dbReference type="Gene3D" id="3.40.50.150">
    <property type="entry name" value="Vaccinia Virus protein VP39"/>
    <property type="match status" value="1"/>
</dbReference>
<dbReference type="PROSITE" id="PS51515">
    <property type="entry name" value="BIN3_SAM"/>
    <property type="match status" value="1"/>
</dbReference>
<evidence type="ECO:0000256" key="5">
    <source>
        <dbReference type="PROSITE-ProRule" id="PRU00848"/>
    </source>
</evidence>
<comment type="similarity">
    <text evidence="1 6">Belongs to the methyltransferase superfamily.</text>
</comment>
<dbReference type="AlphaFoldDB" id="A0A7M5XGL2"/>
<dbReference type="GeneID" id="136810817"/>
<evidence type="ECO:0000256" key="1">
    <source>
        <dbReference type="ARBA" id="ARBA00008361"/>
    </source>
</evidence>
<dbReference type="PANTHER" id="PTHR12315">
    <property type="entry name" value="BICOID-INTERACTING PROTEIN RELATED"/>
    <property type="match status" value="1"/>
</dbReference>
<dbReference type="InterPro" id="IPR039772">
    <property type="entry name" value="Bin3-like"/>
</dbReference>
<evidence type="ECO:0000313" key="10">
    <source>
        <dbReference type="Proteomes" id="UP000594262"/>
    </source>
</evidence>
<organism evidence="9 10">
    <name type="scientific">Clytia hemisphaerica</name>
    <dbReference type="NCBI Taxonomy" id="252671"/>
    <lineage>
        <taxon>Eukaryota</taxon>
        <taxon>Metazoa</taxon>
        <taxon>Cnidaria</taxon>
        <taxon>Hydrozoa</taxon>
        <taxon>Hydroidolina</taxon>
        <taxon>Leptothecata</taxon>
        <taxon>Obeliida</taxon>
        <taxon>Clytiidae</taxon>
        <taxon>Clytia</taxon>
    </lineage>
</organism>
<feature type="region of interest" description="Disordered" evidence="7">
    <location>
        <begin position="162"/>
        <end position="195"/>
    </location>
</feature>
<feature type="compositionally biased region" description="Basic and acidic residues" evidence="7">
    <location>
        <begin position="166"/>
        <end position="182"/>
    </location>
</feature>
<feature type="compositionally biased region" description="Basic and acidic residues" evidence="7">
    <location>
        <begin position="1"/>
        <end position="11"/>
    </location>
</feature>
<evidence type="ECO:0000256" key="3">
    <source>
        <dbReference type="ARBA" id="ARBA00022679"/>
    </source>
</evidence>
<feature type="domain" description="Bin3-type SAM" evidence="8">
    <location>
        <begin position="56"/>
        <end position="341"/>
    </location>
</feature>
<dbReference type="Pfam" id="PF06859">
    <property type="entry name" value="Bin3"/>
    <property type="match status" value="1"/>
</dbReference>
<feature type="region of interest" description="Disordered" evidence="7">
    <location>
        <begin position="118"/>
        <end position="142"/>
    </location>
</feature>
<dbReference type="GO" id="GO:0040031">
    <property type="term" value="P:snRNA modification"/>
    <property type="evidence" value="ECO:0007669"/>
    <property type="project" value="TreeGrafter"/>
</dbReference>
<dbReference type="InterPro" id="IPR029063">
    <property type="entry name" value="SAM-dependent_MTases_sf"/>
</dbReference>
<evidence type="ECO:0000259" key="8">
    <source>
        <dbReference type="PROSITE" id="PS51515"/>
    </source>
</evidence>
<dbReference type="GO" id="GO:0008171">
    <property type="term" value="F:O-methyltransferase activity"/>
    <property type="evidence" value="ECO:0007669"/>
    <property type="project" value="UniProtKB-UniRule"/>
</dbReference>
<evidence type="ECO:0000256" key="7">
    <source>
        <dbReference type="SAM" id="MobiDB-lite"/>
    </source>
</evidence>
<dbReference type="GO" id="GO:0032259">
    <property type="term" value="P:methylation"/>
    <property type="evidence" value="ECO:0007669"/>
    <property type="project" value="UniProtKB-KW"/>
</dbReference>
<dbReference type="RefSeq" id="XP_066923508.1">
    <property type="nucleotide sequence ID" value="XM_067067407.1"/>
</dbReference>
<dbReference type="InterPro" id="IPR024160">
    <property type="entry name" value="BIN3_SAM-bd_dom"/>
</dbReference>
<evidence type="ECO:0000256" key="4">
    <source>
        <dbReference type="ARBA" id="ARBA00022691"/>
    </source>
</evidence>
<dbReference type="OrthoDB" id="273070at2759"/>
<evidence type="ECO:0000256" key="2">
    <source>
        <dbReference type="ARBA" id="ARBA00022603"/>
    </source>
</evidence>
<keyword evidence="4 5" id="KW-0949">S-adenosyl-L-methionine</keyword>
<dbReference type="EnsemblMetazoa" id="CLYHEMT022593.1">
    <property type="protein sequence ID" value="CLYHEMP022593.1"/>
    <property type="gene ID" value="CLYHEMG022593"/>
</dbReference>
<dbReference type="InterPro" id="IPR010675">
    <property type="entry name" value="Bin3_C"/>
</dbReference>
<feature type="region of interest" description="Disordered" evidence="7">
    <location>
        <begin position="1"/>
        <end position="29"/>
    </location>
</feature>
<dbReference type="Proteomes" id="UP000594262">
    <property type="component" value="Unplaced"/>
</dbReference>
<sequence>MSVKETQKRSSVETTHASSKKQKTDTTPTQITKQKIFQYGNYNRYYGYRNANKEKDKRIDVFKCEWFEGKSCLDIGCNVGHLTLWIAKYFKVGKMKGVDIDCHLIQAAKNNISHYTLDDNEDVENNDNEQSNNCEKSESCGNSDNTKAEFFSHDRNCINPSSVETESDKLKNNDINEKETLEKSNSPNETKPGSEKCIKDINMDDEFPNNVTFVTENIVPASDNVLKYTKPQYDVIMCLSVTKWVQLNEGDDGLKRLFKKIYKLLNEGGMFILEPQPFPGYKRRKNLTPIICKNFDNMKFYPAKFIDYLLSDEVGFKSAEPIETTNHDKEGFQRPIYILKK</sequence>
<dbReference type="EC" id="2.1.1.-" evidence="6"/>